<feature type="domain" description="NIF system FeS cluster assembly NifU N-terminal" evidence="1">
    <location>
        <begin position="7"/>
        <end position="125"/>
    </location>
</feature>
<evidence type="ECO:0000313" key="2">
    <source>
        <dbReference type="EMBL" id="VAW37205.1"/>
    </source>
</evidence>
<dbReference type="GO" id="GO:0051536">
    <property type="term" value="F:iron-sulfur cluster binding"/>
    <property type="evidence" value="ECO:0007669"/>
    <property type="project" value="InterPro"/>
</dbReference>
<sequence length="147" mass="16196">MDIKQLYKKTILEHNRNPLNYGASDNYTHKAEGINAICGDQVFIYITIVNKVIMQMSFDGESCAISTASSSIMTQFLTGKTIKQAQSLFNDFCLMMDKNSNIDSVESLGEVNALAGVKNFPARIKSATLCWHTMNAALLGEKTATTE</sequence>
<accession>A0A3B0V0X7</accession>
<dbReference type="AlphaFoldDB" id="A0A3B0V0X7"/>
<dbReference type="Gene3D" id="3.90.1010.10">
    <property type="match status" value="1"/>
</dbReference>
<dbReference type="CDD" id="cd06664">
    <property type="entry name" value="IscU_like"/>
    <property type="match status" value="1"/>
</dbReference>
<dbReference type="GO" id="GO:0005506">
    <property type="term" value="F:iron ion binding"/>
    <property type="evidence" value="ECO:0007669"/>
    <property type="project" value="InterPro"/>
</dbReference>
<gene>
    <name evidence="2" type="ORF">MNBD_GAMMA01-297</name>
</gene>
<dbReference type="InterPro" id="IPR002871">
    <property type="entry name" value="NIF_FeS_clus_asmbl_NifU_N"/>
</dbReference>
<name>A0A3B0V0X7_9ZZZZ</name>
<proteinExistence type="predicted"/>
<evidence type="ECO:0000259" key="1">
    <source>
        <dbReference type="Pfam" id="PF01592"/>
    </source>
</evidence>
<dbReference type="SUPFAM" id="SSF82649">
    <property type="entry name" value="SufE/NifU"/>
    <property type="match status" value="1"/>
</dbReference>
<protein>
    <recommendedName>
        <fullName evidence="1">NIF system FeS cluster assembly NifU N-terminal domain-containing protein</fullName>
    </recommendedName>
</protein>
<dbReference type="NCBIfam" id="TIGR01994">
    <property type="entry name" value="SUF_scaf_2"/>
    <property type="match status" value="1"/>
</dbReference>
<dbReference type="GO" id="GO:0016226">
    <property type="term" value="P:iron-sulfur cluster assembly"/>
    <property type="evidence" value="ECO:0007669"/>
    <property type="project" value="InterPro"/>
</dbReference>
<dbReference type="EMBL" id="UOEW01000161">
    <property type="protein sequence ID" value="VAW37205.1"/>
    <property type="molecule type" value="Genomic_DNA"/>
</dbReference>
<organism evidence="2">
    <name type="scientific">hydrothermal vent metagenome</name>
    <dbReference type="NCBI Taxonomy" id="652676"/>
    <lineage>
        <taxon>unclassified sequences</taxon>
        <taxon>metagenomes</taxon>
        <taxon>ecological metagenomes</taxon>
    </lineage>
</organism>
<dbReference type="Pfam" id="PF01592">
    <property type="entry name" value="NifU_N"/>
    <property type="match status" value="1"/>
</dbReference>
<reference evidence="2" key="1">
    <citation type="submission" date="2018-06" db="EMBL/GenBank/DDBJ databases">
        <authorList>
            <person name="Zhirakovskaya E."/>
        </authorList>
    </citation>
    <scope>NUCLEOTIDE SEQUENCE</scope>
</reference>
<dbReference type="PANTHER" id="PTHR10093">
    <property type="entry name" value="IRON-SULFUR CLUSTER ASSEMBLY ENZYME NIFU HOMOLOG"/>
    <property type="match status" value="1"/>
</dbReference>